<dbReference type="RefSeq" id="WP_185693267.1">
    <property type="nucleotide sequence ID" value="NZ_JACHVA010000101.1"/>
</dbReference>
<evidence type="ECO:0000313" key="1">
    <source>
        <dbReference type="EMBL" id="MBC2602601.1"/>
    </source>
</evidence>
<dbReference type="Proteomes" id="UP000525652">
    <property type="component" value="Unassembled WGS sequence"/>
</dbReference>
<dbReference type="EMBL" id="JACHVA010000101">
    <property type="protein sequence ID" value="MBC2602601.1"/>
    <property type="molecule type" value="Genomic_DNA"/>
</dbReference>
<keyword evidence="2" id="KW-1185">Reference proteome</keyword>
<gene>
    <name evidence="1" type="ORF">H5P30_12535</name>
</gene>
<proteinExistence type="predicted"/>
<dbReference type="SUPFAM" id="SSF53649">
    <property type="entry name" value="Alkaline phosphatase-like"/>
    <property type="match status" value="1"/>
</dbReference>
<sequence length="70" mass="8155">MKPPNILLITTDQQRFDHLGLAGVKGEWQFKDIYASRNHPTSWRWSPPPTRRHILTHKSGEQHGLEHTFG</sequence>
<comment type="caution">
    <text evidence="1">The sequence shown here is derived from an EMBL/GenBank/DDBJ whole genome shotgun (WGS) entry which is preliminary data.</text>
</comment>
<accession>A0A7X1E4Y3</accession>
<reference evidence="1 2" key="1">
    <citation type="submission" date="2020-07" db="EMBL/GenBank/DDBJ databases">
        <authorList>
            <person name="Feng X."/>
        </authorList>
    </citation>
    <scope>NUCLEOTIDE SEQUENCE [LARGE SCALE GENOMIC DNA]</scope>
    <source>
        <strain evidence="1 2">JCM14086</strain>
    </source>
</reference>
<dbReference type="AlphaFoldDB" id="A0A7X1E4Y3"/>
<organism evidence="1 2">
    <name type="scientific">Puniceicoccus vermicola</name>
    <dbReference type="NCBI Taxonomy" id="388746"/>
    <lineage>
        <taxon>Bacteria</taxon>
        <taxon>Pseudomonadati</taxon>
        <taxon>Verrucomicrobiota</taxon>
        <taxon>Opitutia</taxon>
        <taxon>Puniceicoccales</taxon>
        <taxon>Puniceicoccaceae</taxon>
        <taxon>Puniceicoccus</taxon>
    </lineage>
</organism>
<name>A0A7X1E4Y3_9BACT</name>
<protein>
    <submittedName>
        <fullName evidence="1">Uncharacterized protein</fullName>
    </submittedName>
</protein>
<dbReference type="InterPro" id="IPR017850">
    <property type="entry name" value="Alkaline_phosphatase_core_sf"/>
</dbReference>
<evidence type="ECO:0000313" key="2">
    <source>
        <dbReference type="Proteomes" id="UP000525652"/>
    </source>
</evidence>